<dbReference type="Gene3D" id="3.30.200.20">
    <property type="entry name" value="Phosphorylase Kinase, domain 1"/>
    <property type="match status" value="1"/>
</dbReference>
<dbReference type="Gene3D" id="3.90.1200.10">
    <property type="match status" value="1"/>
</dbReference>
<dbReference type="SUPFAM" id="SSF56112">
    <property type="entry name" value="Protein kinase-like (PK-like)"/>
    <property type="match status" value="1"/>
</dbReference>
<dbReference type="GO" id="GO:0005737">
    <property type="term" value="C:cytoplasm"/>
    <property type="evidence" value="ECO:0000318"/>
    <property type="project" value="GO_Central"/>
</dbReference>
<comment type="similarity">
    <text evidence="1">Belongs to the choline/ethanolamine kinase family.</text>
</comment>
<dbReference type="PANTHER" id="PTHR22603">
    <property type="entry name" value="CHOLINE/ETHANOALAMINE KINASE"/>
    <property type="match status" value="1"/>
</dbReference>
<dbReference type="GO" id="GO:0004305">
    <property type="term" value="F:ethanolamine kinase activity"/>
    <property type="evidence" value="ECO:0000318"/>
    <property type="project" value="GO_Central"/>
</dbReference>
<gene>
    <name evidence="3" type="ORF">AMTR_s00104p00089460</name>
</gene>
<dbReference type="Gramene" id="ERN00358">
    <property type="protein sequence ID" value="ERN00358"/>
    <property type="gene ID" value="AMTR_s00104p00089460"/>
</dbReference>
<dbReference type="STRING" id="13333.W1NXI1"/>
<sequence length="462" mass="52892">MVAVETDNTLGSLEVNGSEIGVPKDAKKILMSLASKWSDVVDAEHLEIVPLKGAMTNEVFQCHWPTAEGEVPRKVLLRIYGEGVDIFFDREDEIRTFECMSKHGQGPRLLGRFQKGRIEEFIHARTLSAPDLQDPEVSALIAAKLREFHDLDMPGPKNARLWDRLRSWLKEARKVCPPEEAKDFRLDIMEEEIKSLQQELSADNQKIGFCHNDLQYGNIMMDEENKSITIIDYEYSCYNPVAVDIANHFCEMAANYHTETPHILDYSKYPDHEERKRFVEAYLNSSGEQASHAEVEQLLNDAEKYTLASHLIWGLWGIISAHVNDIAFDYRDYARQRFEQYWTKRAAASMAYGEYAKSSILVWNSATIEKSASSFVQSGDDDDLNVYGFHLDSVNLTFKVIVRSGHADQNYEFDCDRALEIGSRHVDMEDMSIELYLCVQGECYEVGFTDGVYNKPFGIRTR</sequence>
<keyword evidence="2" id="KW-0175">Coiled coil</keyword>
<proteinExistence type="inferred from homology"/>
<dbReference type="GO" id="GO:0006646">
    <property type="term" value="P:phosphatidylethanolamine biosynthetic process"/>
    <property type="evidence" value="ECO:0000318"/>
    <property type="project" value="GO_Central"/>
</dbReference>
<evidence type="ECO:0000313" key="3">
    <source>
        <dbReference type="EMBL" id="ERN00358.1"/>
    </source>
</evidence>
<dbReference type="EMBL" id="KI394907">
    <property type="protein sequence ID" value="ERN00358.1"/>
    <property type="molecule type" value="Genomic_DNA"/>
</dbReference>
<name>W1NXI1_AMBTC</name>
<dbReference type="CDD" id="cd05157">
    <property type="entry name" value="ETNK_euk"/>
    <property type="match status" value="1"/>
</dbReference>
<dbReference type="Proteomes" id="UP000017836">
    <property type="component" value="Unassembled WGS sequence"/>
</dbReference>
<dbReference type="GO" id="GO:0006656">
    <property type="term" value="P:phosphatidylcholine biosynthetic process"/>
    <property type="evidence" value="ECO:0000318"/>
    <property type="project" value="GO_Central"/>
</dbReference>
<dbReference type="AlphaFoldDB" id="W1NXI1"/>
<protein>
    <recommendedName>
        <fullName evidence="5">Choline kinase N-terminal domain-containing protein</fullName>
    </recommendedName>
</protein>
<evidence type="ECO:0000313" key="4">
    <source>
        <dbReference type="Proteomes" id="UP000017836"/>
    </source>
</evidence>
<dbReference type="eggNOG" id="KOG2686">
    <property type="taxonomic scope" value="Eukaryota"/>
</dbReference>
<dbReference type="InterPro" id="IPR011009">
    <property type="entry name" value="Kinase-like_dom_sf"/>
</dbReference>
<feature type="coiled-coil region" evidence="2">
    <location>
        <begin position="179"/>
        <end position="206"/>
    </location>
</feature>
<evidence type="ECO:0000256" key="2">
    <source>
        <dbReference type="SAM" id="Coils"/>
    </source>
</evidence>
<evidence type="ECO:0008006" key="5">
    <source>
        <dbReference type="Google" id="ProtNLM"/>
    </source>
</evidence>
<dbReference type="HOGENOM" id="CLU_012712_0_2_1"/>
<keyword evidence="4" id="KW-1185">Reference proteome</keyword>
<organism evidence="3 4">
    <name type="scientific">Amborella trichopoda</name>
    <dbReference type="NCBI Taxonomy" id="13333"/>
    <lineage>
        <taxon>Eukaryota</taxon>
        <taxon>Viridiplantae</taxon>
        <taxon>Streptophyta</taxon>
        <taxon>Embryophyta</taxon>
        <taxon>Tracheophyta</taxon>
        <taxon>Spermatophyta</taxon>
        <taxon>Magnoliopsida</taxon>
        <taxon>Amborellales</taxon>
        <taxon>Amborellaceae</taxon>
        <taxon>Amborella</taxon>
    </lineage>
</organism>
<reference evidence="4" key="1">
    <citation type="journal article" date="2013" name="Science">
        <title>The Amborella genome and the evolution of flowering plants.</title>
        <authorList>
            <consortium name="Amborella Genome Project"/>
        </authorList>
    </citation>
    <scope>NUCLEOTIDE SEQUENCE [LARGE SCALE GENOMIC DNA]</scope>
</reference>
<evidence type="ECO:0000256" key="1">
    <source>
        <dbReference type="ARBA" id="ARBA00038211"/>
    </source>
</evidence>
<dbReference type="OMA" id="FALIPKY"/>
<dbReference type="GO" id="GO:0004103">
    <property type="term" value="F:choline kinase activity"/>
    <property type="evidence" value="ECO:0000318"/>
    <property type="project" value="GO_Central"/>
</dbReference>
<dbReference type="PANTHER" id="PTHR22603:SF93">
    <property type="entry name" value="RE24176P"/>
    <property type="match status" value="1"/>
</dbReference>
<dbReference type="Pfam" id="PF01633">
    <property type="entry name" value="Choline_kinase"/>
    <property type="match status" value="1"/>
</dbReference>
<accession>W1NXI1</accession>